<evidence type="ECO:0000313" key="3">
    <source>
        <dbReference type="EMBL" id="GAP35879.1"/>
    </source>
</evidence>
<feature type="domain" description="SCP" evidence="2">
    <location>
        <begin position="101"/>
        <end position="214"/>
    </location>
</feature>
<dbReference type="EMBL" id="BBYR01000030">
    <property type="protein sequence ID" value="GAP35879.1"/>
    <property type="molecule type" value="Genomic_DNA"/>
</dbReference>
<name>A0A0K8P015_PISS1</name>
<reference evidence="4" key="1">
    <citation type="submission" date="2015-07" db="EMBL/GenBank/DDBJ databases">
        <title>Discovery of a poly(ethylene terephthalate assimilation.</title>
        <authorList>
            <person name="Yoshida S."/>
            <person name="Hiraga K."/>
            <person name="Takehana T."/>
            <person name="Taniguchi I."/>
            <person name="Yamaji H."/>
            <person name="Maeda Y."/>
            <person name="Toyohara K."/>
            <person name="Miyamoto K."/>
            <person name="Kimura Y."/>
            <person name="Oda K."/>
        </authorList>
    </citation>
    <scope>NUCLEOTIDE SEQUENCE [LARGE SCALE GENOMIC DNA]</scope>
    <source>
        <strain evidence="4">NBRC 110686 / TISTR 2288 / 201-F6</strain>
    </source>
</reference>
<dbReference type="InterPro" id="IPR014044">
    <property type="entry name" value="CAP_dom"/>
</dbReference>
<evidence type="ECO:0000256" key="1">
    <source>
        <dbReference type="SAM" id="SignalP"/>
    </source>
</evidence>
<feature type="signal peptide" evidence="1">
    <location>
        <begin position="1"/>
        <end position="20"/>
    </location>
</feature>
<dbReference type="CDD" id="cd05379">
    <property type="entry name" value="CAP_bacterial"/>
    <property type="match status" value="1"/>
</dbReference>
<gene>
    <name evidence="3" type="ORF">ISF6_1719</name>
</gene>
<proteinExistence type="predicted"/>
<dbReference type="Proteomes" id="UP000037660">
    <property type="component" value="Unassembled WGS sequence"/>
</dbReference>
<evidence type="ECO:0000313" key="4">
    <source>
        <dbReference type="Proteomes" id="UP000037660"/>
    </source>
</evidence>
<dbReference type="STRING" id="1547922.ISF6_1719"/>
<dbReference type="Gene3D" id="3.40.33.10">
    <property type="entry name" value="CAP"/>
    <property type="match status" value="1"/>
</dbReference>
<keyword evidence="4" id="KW-1185">Reference proteome</keyword>
<dbReference type="PANTHER" id="PTHR31157:SF1">
    <property type="entry name" value="SCP DOMAIN-CONTAINING PROTEIN"/>
    <property type="match status" value="1"/>
</dbReference>
<feature type="chain" id="PRO_5005513538" description="SCP domain-containing protein" evidence="1">
    <location>
        <begin position="21"/>
        <end position="227"/>
    </location>
</feature>
<sequence length="227" mass="24012">MPAVPTFLARAALVPLLALAACAGRPGSPPSVASPACPALSSGERARLQAVVDELNLARTRPQAYAQVVAQQYASLGRDRSYRRGDQRVLTAEGRPAVDEAIAWLRRAEPRPPLVLNTCLSHAAQDHAADLGRSGGLGHQGSDRSLPSDRAARRLGRPAACGENISFGQESPREHVAALIVDDDVPGRGHRTNIFDPGYRSIGVGLGPHPGYRTVNVNLMCLESLPG</sequence>
<dbReference type="AlphaFoldDB" id="A0A0K8P015"/>
<dbReference type="Pfam" id="PF00188">
    <property type="entry name" value="CAP"/>
    <property type="match status" value="1"/>
</dbReference>
<dbReference type="RefSeq" id="WP_054019914.1">
    <property type="nucleotide sequence ID" value="NZ_BBYR01000030.1"/>
</dbReference>
<reference evidence="3 4" key="2">
    <citation type="journal article" date="2016" name="Science">
        <title>A bacterium that degrades and assimilates poly(ethylene terephthalate).</title>
        <authorList>
            <person name="Yoshida S."/>
            <person name="Hiraga K."/>
            <person name="Takehana T."/>
            <person name="Taniguchi I."/>
            <person name="Yamaji H."/>
            <person name="Maeda Y."/>
            <person name="Toyohara K."/>
            <person name="Miyamoto K."/>
            <person name="Kimura Y."/>
            <person name="Oda K."/>
        </authorList>
    </citation>
    <scope>NUCLEOTIDE SEQUENCE [LARGE SCALE GENOMIC DNA]</scope>
    <source>
        <strain evidence="4">NBRC 110686 / TISTR 2288 / 201-F6</strain>
    </source>
</reference>
<evidence type="ECO:0000259" key="2">
    <source>
        <dbReference type="Pfam" id="PF00188"/>
    </source>
</evidence>
<dbReference type="InterPro" id="IPR035940">
    <property type="entry name" value="CAP_sf"/>
</dbReference>
<dbReference type="PANTHER" id="PTHR31157">
    <property type="entry name" value="SCP DOMAIN-CONTAINING PROTEIN"/>
    <property type="match status" value="1"/>
</dbReference>
<dbReference type="SUPFAM" id="SSF55797">
    <property type="entry name" value="PR-1-like"/>
    <property type="match status" value="1"/>
</dbReference>
<keyword evidence="1" id="KW-0732">Signal</keyword>
<accession>A0A0K8P015</accession>
<organism evidence="3 4">
    <name type="scientific">Piscinibacter sakaiensis</name>
    <name type="common">Ideonella sakaiensis</name>
    <dbReference type="NCBI Taxonomy" id="1547922"/>
    <lineage>
        <taxon>Bacteria</taxon>
        <taxon>Pseudomonadati</taxon>
        <taxon>Pseudomonadota</taxon>
        <taxon>Betaproteobacteria</taxon>
        <taxon>Burkholderiales</taxon>
        <taxon>Sphaerotilaceae</taxon>
        <taxon>Piscinibacter</taxon>
    </lineage>
</organism>
<comment type="caution">
    <text evidence="3">The sequence shown here is derived from an EMBL/GenBank/DDBJ whole genome shotgun (WGS) entry which is preliminary data.</text>
</comment>
<protein>
    <recommendedName>
        <fullName evidence="2">SCP domain-containing protein</fullName>
    </recommendedName>
</protein>
<dbReference type="OrthoDB" id="68195at2"/>